<feature type="transmembrane region" description="Helical" evidence="7">
    <location>
        <begin position="115"/>
        <end position="135"/>
    </location>
</feature>
<feature type="transmembrane region" description="Helical" evidence="7">
    <location>
        <begin position="80"/>
        <end position="103"/>
    </location>
</feature>
<dbReference type="OrthoDB" id="9027281at2"/>
<feature type="transmembrane region" description="Helical" evidence="7">
    <location>
        <begin position="47"/>
        <end position="74"/>
    </location>
</feature>
<dbReference type="PANTHER" id="PTHR43663">
    <property type="entry name" value="CHROMATE TRANSPORT PROTEIN-RELATED"/>
    <property type="match status" value="1"/>
</dbReference>
<evidence type="ECO:0000256" key="2">
    <source>
        <dbReference type="ARBA" id="ARBA00005262"/>
    </source>
</evidence>
<comment type="subcellular location">
    <subcellularLocation>
        <location evidence="1">Cell membrane</location>
        <topology evidence="1">Multi-pass membrane protein</topology>
    </subcellularLocation>
</comment>
<feature type="transmembrane region" description="Helical" evidence="7">
    <location>
        <begin position="147"/>
        <end position="166"/>
    </location>
</feature>
<feature type="transmembrane region" description="Helical" evidence="7">
    <location>
        <begin position="6"/>
        <end position="26"/>
    </location>
</feature>
<keyword evidence="3" id="KW-1003">Cell membrane</keyword>
<evidence type="ECO:0000256" key="3">
    <source>
        <dbReference type="ARBA" id="ARBA00022475"/>
    </source>
</evidence>
<evidence type="ECO:0000256" key="1">
    <source>
        <dbReference type="ARBA" id="ARBA00004651"/>
    </source>
</evidence>
<sequence length="188" mass="19960">MDSTTVLWELFATFLLIGAVSFGGGYSMIPVIEREVVHRHEWMTLPAFTDAIAVAGMSPGPIATNSAIFVGFRIAGVPGAIVATLGTILPSLIFILIAASFFYRVKRSKAVKNGFYGLRPIIAALIFYAATAFAIGNGVVPTSLEAFGWKTVVLFAIFAASLLALFKFKTHPIVVIILCGLVGAAVFS</sequence>
<evidence type="ECO:0000313" key="8">
    <source>
        <dbReference type="EMBL" id="TLS52921.1"/>
    </source>
</evidence>
<dbReference type="PANTHER" id="PTHR43663:SF1">
    <property type="entry name" value="CHROMATE TRANSPORTER"/>
    <property type="match status" value="1"/>
</dbReference>
<evidence type="ECO:0000256" key="4">
    <source>
        <dbReference type="ARBA" id="ARBA00022692"/>
    </source>
</evidence>
<keyword evidence="5 7" id="KW-1133">Transmembrane helix</keyword>
<organism evidence="8 9">
    <name type="scientific">Paenibacillus antri</name>
    <dbReference type="NCBI Taxonomy" id="2582848"/>
    <lineage>
        <taxon>Bacteria</taxon>
        <taxon>Bacillati</taxon>
        <taxon>Bacillota</taxon>
        <taxon>Bacilli</taxon>
        <taxon>Bacillales</taxon>
        <taxon>Paenibacillaceae</taxon>
        <taxon>Paenibacillus</taxon>
    </lineage>
</organism>
<protein>
    <submittedName>
        <fullName evidence="8">Chromate transporter</fullName>
    </submittedName>
</protein>
<evidence type="ECO:0000256" key="5">
    <source>
        <dbReference type="ARBA" id="ARBA00022989"/>
    </source>
</evidence>
<dbReference type="RefSeq" id="WP_138193162.1">
    <property type="nucleotide sequence ID" value="NZ_VCIW01000003.1"/>
</dbReference>
<dbReference type="InterPro" id="IPR052518">
    <property type="entry name" value="CHR_Transporter"/>
</dbReference>
<evidence type="ECO:0000256" key="6">
    <source>
        <dbReference type="ARBA" id="ARBA00023136"/>
    </source>
</evidence>
<dbReference type="Pfam" id="PF02417">
    <property type="entry name" value="Chromate_transp"/>
    <property type="match status" value="1"/>
</dbReference>
<comment type="caution">
    <text evidence="8">The sequence shown here is derived from an EMBL/GenBank/DDBJ whole genome shotgun (WGS) entry which is preliminary data.</text>
</comment>
<dbReference type="EMBL" id="VCIW01000003">
    <property type="protein sequence ID" value="TLS52921.1"/>
    <property type="molecule type" value="Genomic_DNA"/>
</dbReference>
<name>A0A5R9GB15_9BACL</name>
<comment type="similarity">
    <text evidence="2">Belongs to the chromate ion transporter (CHR) (TC 2.A.51) family.</text>
</comment>
<reference evidence="8 9" key="1">
    <citation type="submission" date="2019-05" db="EMBL/GenBank/DDBJ databases">
        <authorList>
            <person name="Narsing Rao M.P."/>
            <person name="Li W.J."/>
        </authorList>
    </citation>
    <scope>NUCLEOTIDE SEQUENCE [LARGE SCALE GENOMIC DNA]</scope>
    <source>
        <strain evidence="8 9">SYSU_K30003</strain>
    </source>
</reference>
<proteinExistence type="inferred from homology"/>
<evidence type="ECO:0000313" key="9">
    <source>
        <dbReference type="Proteomes" id="UP000309676"/>
    </source>
</evidence>
<dbReference type="GO" id="GO:0015109">
    <property type="term" value="F:chromate transmembrane transporter activity"/>
    <property type="evidence" value="ECO:0007669"/>
    <property type="project" value="InterPro"/>
</dbReference>
<feature type="transmembrane region" description="Helical" evidence="7">
    <location>
        <begin position="171"/>
        <end position="187"/>
    </location>
</feature>
<keyword evidence="9" id="KW-1185">Reference proteome</keyword>
<dbReference type="GO" id="GO:0005886">
    <property type="term" value="C:plasma membrane"/>
    <property type="evidence" value="ECO:0007669"/>
    <property type="project" value="UniProtKB-SubCell"/>
</dbReference>
<dbReference type="Proteomes" id="UP000309676">
    <property type="component" value="Unassembled WGS sequence"/>
</dbReference>
<evidence type="ECO:0000256" key="7">
    <source>
        <dbReference type="SAM" id="Phobius"/>
    </source>
</evidence>
<keyword evidence="4 7" id="KW-0812">Transmembrane</keyword>
<dbReference type="AlphaFoldDB" id="A0A5R9GB15"/>
<dbReference type="InterPro" id="IPR003370">
    <property type="entry name" value="Chromate_transpt"/>
</dbReference>
<accession>A0A5R9GB15</accession>
<gene>
    <name evidence="8" type="ORF">FE782_05980</name>
</gene>
<keyword evidence="6 7" id="KW-0472">Membrane</keyword>